<feature type="region of interest" description="Disordered" evidence="1">
    <location>
        <begin position="208"/>
        <end position="233"/>
    </location>
</feature>
<feature type="compositionally biased region" description="Pro residues" evidence="1">
    <location>
        <begin position="99"/>
        <end position="111"/>
    </location>
</feature>
<name>A0A5C5U7X9_9GAMM</name>
<feature type="compositionally biased region" description="Pro residues" evidence="1">
    <location>
        <begin position="217"/>
        <end position="228"/>
    </location>
</feature>
<dbReference type="Pfam" id="PF13103">
    <property type="entry name" value="TonB_2"/>
    <property type="match status" value="1"/>
</dbReference>
<keyword evidence="2" id="KW-1133">Transmembrane helix</keyword>
<evidence type="ECO:0000313" key="4">
    <source>
        <dbReference type="Proteomes" id="UP000315949"/>
    </source>
</evidence>
<evidence type="ECO:0000256" key="1">
    <source>
        <dbReference type="SAM" id="MobiDB-lite"/>
    </source>
</evidence>
<feature type="compositionally biased region" description="Basic and acidic residues" evidence="1">
    <location>
        <begin position="134"/>
        <end position="176"/>
    </location>
</feature>
<gene>
    <name evidence="3" type="ORF">FQY79_02505</name>
</gene>
<dbReference type="OrthoDB" id="5948502at2"/>
<proteinExistence type="predicted"/>
<evidence type="ECO:0000256" key="2">
    <source>
        <dbReference type="SAM" id="Phobius"/>
    </source>
</evidence>
<keyword evidence="2" id="KW-0472">Membrane</keyword>
<feature type="region of interest" description="Disordered" evidence="1">
    <location>
        <begin position="75"/>
        <end position="179"/>
    </location>
</feature>
<keyword evidence="4" id="KW-1185">Reference proteome</keyword>
<accession>A0A5C5U7X9</accession>
<evidence type="ECO:0000313" key="3">
    <source>
        <dbReference type="EMBL" id="TWT22009.1"/>
    </source>
</evidence>
<keyword evidence="2" id="KW-0812">Transmembrane</keyword>
<dbReference type="SUPFAM" id="SSF74653">
    <property type="entry name" value="TolA/TonB C-terminal domain"/>
    <property type="match status" value="1"/>
</dbReference>
<feature type="transmembrane region" description="Helical" evidence="2">
    <location>
        <begin position="20"/>
        <end position="41"/>
    </location>
</feature>
<comment type="caution">
    <text evidence="3">The sequence shown here is derived from an EMBL/GenBank/DDBJ whole genome shotgun (WGS) entry which is preliminary data.</text>
</comment>
<organism evidence="3 4">
    <name type="scientific">Luteimonas wenzhouensis</name>
    <dbReference type="NCBI Taxonomy" id="2599615"/>
    <lineage>
        <taxon>Bacteria</taxon>
        <taxon>Pseudomonadati</taxon>
        <taxon>Pseudomonadota</taxon>
        <taxon>Gammaproteobacteria</taxon>
        <taxon>Lysobacterales</taxon>
        <taxon>Lysobacteraceae</taxon>
        <taxon>Luteimonas</taxon>
    </lineage>
</organism>
<dbReference type="EMBL" id="VOHE01000001">
    <property type="protein sequence ID" value="TWT22009.1"/>
    <property type="molecule type" value="Genomic_DNA"/>
</dbReference>
<dbReference type="Gene3D" id="3.30.1150.10">
    <property type="match status" value="1"/>
</dbReference>
<sequence>MHAEATERRTFARDEGLGRAVAWAVALHLGLLAVLLLSPLLTWDPDRISVAGAPSIDAVLEVSDADRQAAVEALRAEPVPLPEPEPPPPLPEPVLEDVAPPPQPLPEPSPQDAPVERSPAPQERVPDPAPVDQEEVRRDAEAERARVEREQEERRRQEQIDLTERERQREAEEKRRLAQQQLEKIRAERERLEREQRLAQQRLEQIAARERQAAQPPATPAGPPPPPGNQGVDTGLAARYAAAIQEAILRNWTRPDTVPIGQRCRIVIRQIPGGEVVSAEVDPSCPYDELGRRSVEAAVLKAQPLPYAGFEAVFQRTLTLNFQAQDR</sequence>
<dbReference type="RefSeq" id="WP_146310417.1">
    <property type="nucleotide sequence ID" value="NZ_VOHE01000001.1"/>
</dbReference>
<feature type="compositionally biased region" description="Pro residues" evidence="1">
    <location>
        <begin position="79"/>
        <end position="92"/>
    </location>
</feature>
<protein>
    <submittedName>
        <fullName evidence="3">TonB C-terminal domain-containing protein</fullName>
    </submittedName>
</protein>
<reference evidence="3 4" key="1">
    <citation type="submission" date="2019-07" db="EMBL/GenBank/DDBJ databases">
        <title>Luteimonas sp. YD-1 nov., isolated from acidic soil.</title>
        <authorList>
            <person name="Zhou J."/>
        </authorList>
    </citation>
    <scope>NUCLEOTIDE SEQUENCE [LARGE SCALE GENOMIC DNA]</scope>
    <source>
        <strain evidence="3 4">YD-1</strain>
    </source>
</reference>
<dbReference type="Proteomes" id="UP000315949">
    <property type="component" value="Unassembled WGS sequence"/>
</dbReference>
<dbReference type="AlphaFoldDB" id="A0A5C5U7X9"/>